<organism evidence="3 4">
    <name type="scientific">Candidatus Methylumidiphilus alinenensis</name>
    <dbReference type="NCBI Taxonomy" id="2202197"/>
    <lineage>
        <taxon>Bacteria</taxon>
        <taxon>Pseudomonadati</taxon>
        <taxon>Pseudomonadota</taxon>
        <taxon>Gammaproteobacteria</taxon>
        <taxon>Methylococcales</taxon>
        <taxon>Candidatus Methylumidiphilus</taxon>
    </lineage>
</organism>
<dbReference type="Pfam" id="PF00561">
    <property type="entry name" value="Abhydrolase_1"/>
    <property type="match status" value="1"/>
</dbReference>
<dbReference type="AlphaFoldDB" id="A0A2W4R6X2"/>
<evidence type="ECO:0000313" key="4">
    <source>
        <dbReference type="Proteomes" id="UP000249396"/>
    </source>
</evidence>
<comment type="caution">
    <text evidence="3">The sequence shown here is derived from an EMBL/GenBank/DDBJ whole genome shotgun (WGS) entry which is preliminary data.</text>
</comment>
<protein>
    <submittedName>
        <fullName evidence="3">Epoxide hydrolase</fullName>
    </submittedName>
</protein>
<dbReference type="InterPro" id="IPR029058">
    <property type="entry name" value="AB_hydrolase_fold"/>
</dbReference>
<dbReference type="Proteomes" id="UP000249396">
    <property type="component" value="Unassembled WGS sequence"/>
</dbReference>
<sequence length="306" mass="34456">MVSGVIGSEDWDHQYAVVNGVRLHYVECGSGPLVILLHGFPEFWYAWRYQIPALAAAGYRVIALDQRGYNLSDKPKGVRHYRLDSLLDDVLSIIRHAGEQSAVVVGHDWGGAVAWNFAMRHPQAVEKLIVLNAPHPQRFLEELLTFSQFCKSWYMALFQLPWLPEMLIRAGDYAGLERTLRNDPVHPGAFGEADIALYKQAISQPGALTATINYYRALFRVNPVGYKRTITRIDVPTLLIWGEQDRYLGIRLTEGLGALVPKLQLERIPDASHWVQAEVPERVNALMVDFLRTTDGIPTVASSKPQ</sequence>
<feature type="domain" description="AB hydrolase-1" evidence="2">
    <location>
        <begin position="32"/>
        <end position="278"/>
    </location>
</feature>
<dbReference type="PANTHER" id="PTHR43329">
    <property type="entry name" value="EPOXIDE HYDROLASE"/>
    <property type="match status" value="1"/>
</dbReference>
<evidence type="ECO:0000259" key="2">
    <source>
        <dbReference type="Pfam" id="PF00561"/>
    </source>
</evidence>
<reference evidence="3 4" key="1">
    <citation type="journal article" date="2018" name="Aquat. Microb. Ecol.">
        <title>Gammaproteobacterial methanotrophs dominate.</title>
        <authorList>
            <person name="Rissanen A.J."/>
            <person name="Saarenheimo J."/>
            <person name="Tiirola M."/>
            <person name="Peura S."/>
            <person name="Aalto S.L."/>
            <person name="Karvinen A."/>
            <person name="Nykanen H."/>
        </authorList>
    </citation>
    <scope>NUCLEOTIDE SEQUENCE [LARGE SCALE GENOMIC DNA]</scope>
    <source>
        <strain evidence="3">AMbin10</strain>
    </source>
</reference>
<proteinExistence type="predicted"/>
<gene>
    <name evidence="3" type="ORF">DM484_10585</name>
</gene>
<dbReference type="GO" id="GO:0016787">
    <property type="term" value="F:hydrolase activity"/>
    <property type="evidence" value="ECO:0007669"/>
    <property type="project" value="UniProtKB-KW"/>
</dbReference>
<dbReference type="InterPro" id="IPR000073">
    <property type="entry name" value="AB_hydrolase_1"/>
</dbReference>
<dbReference type="PRINTS" id="PR00412">
    <property type="entry name" value="EPOXHYDRLASE"/>
</dbReference>
<accession>A0A2W4R6X2</accession>
<dbReference type="SUPFAM" id="SSF53474">
    <property type="entry name" value="alpha/beta-Hydrolases"/>
    <property type="match status" value="1"/>
</dbReference>
<evidence type="ECO:0000313" key="3">
    <source>
        <dbReference type="EMBL" id="PZN79925.1"/>
    </source>
</evidence>
<dbReference type="InterPro" id="IPR000639">
    <property type="entry name" value="Epox_hydrolase-like"/>
</dbReference>
<dbReference type="PRINTS" id="PR00111">
    <property type="entry name" value="ABHYDROLASE"/>
</dbReference>
<dbReference type="Gene3D" id="3.40.50.1820">
    <property type="entry name" value="alpha/beta hydrolase"/>
    <property type="match status" value="1"/>
</dbReference>
<keyword evidence="1 3" id="KW-0378">Hydrolase</keyword>
<evidence type="ECO:0000256" key="1">
    <source>
        <dbReference type="ARBA" id="ARBA00022801"/>
    </source>
</evidence>
<dbReference type="EMBL" id="QJPH01000290">
    <property type="protein sequence ID" value="PZN79925.1"/>
    <property type="molecule type" value="Genomic_DNA"/>
</dbReference>
<name>A0A2W4R6X2_9GAMM</name>